<proteinExistence type="predicted"/>
<dbReference type="STRING" id="373668.SAMN05421786_101159"/>
<evidence type="ECO:0000313" key="2">
    <source>
        <dbReference type="Proteomes" id="UP000186744"/>
    </source>
</evidence>
<accession>A0A1N7K0J5</accession>
<keyword evidence="2" id="KW-1185">Reference proteome</keyword>
<dbReference type="AlphaFoldDB" id="A0A1N7K0J5"/>
<name>A0A1N7K0J5_9FLAO</name>
<sequence>MCKFTGLKLNAMDSVALFFTDTDFRKVNFYTIIDNVVDYLNLFCVFDLYFKI</sequence>
<reference evidence="2" key="1">
    <citation type="submission" date="2017-01" db="EMBL/GenBank/DDBJ databases">
        <authorList>
            <person name="Varghese N."/>
            <person name="Submissions S."/>
        </authorList>
    </citation>
    <scope>NUCLEOTIDE SEQUENCE [LARGE SCALE GENOMIC DNA]</scope>
    <source>
        <strain evidence="2">DSM 18017</strain>
    </source>
</reference>
<organism evidence="1 2">
    <name type="scientific">Chryseobacterium ureilyticum</name>
    <dbReference type="NCBI Taxonomy" id="373668"/>
    <lineage>
        <taxon>Bacteria</taxon>
        <taxon>Pseudomonadati</taxon>
        <taxon>Bacteroidota</taxon>
        <taxon>Flavobacteriia</taxon>
        <taxon>Flavobacteriales</taxon>
        <taxon>Weeksellaceae</taxon>
        <taxon>Chryseobacterium group</taxon>
        <taxon>Chryseobacterium</taxon>
    </lineage>
</organism>
<protein>
    <submittedName>
        <fullName evidence="1">Uncharacterized protein</fullName>
    </submittedName>
</protein>
<dbReference type="Proteomes" id="UP000186744">
    <property type="component" value="Unassembled WGS sequence"/>
</dbReference>
<evidence type="ECO:0000313" key="1">
    <source>
        <dbReference type="EMBL" id="SIS54964.1"/>
    </source>
</evidence>
<dbReference type="EMBL" id="FTOL01000001">
    <property type="protein sequence ID" value="SIS54964.1"/>
    <property type="molecule type" value="Genomic_DNA"/>
</dbReference>
<gene>
    <name evidence="1" type="ORF">SAMN05421786_101159</name>
</gene>